<name>A0A9W9ZLI1_9CNID</name>
<dbReference type="Proteomes" id="UP001163046">
    <property type="component" value="Unassembled WGS sequence"/>
</dbReference>
<dbReference type="SUPFAM" id="SSF47862">
    <property type="entry name" value="Saposin"/>
    <property type="match status" value="4"/>
</dbReference>
<feature type="domain" description="Saposin B-type" evidence="8">
    <location>
        <begin position="179"/>
        <end position="260"/>
    </location>
</feature>
<sequence length="391" mass="42757">MAFTLAALVLFVASVSASPTGQGKCSWGPSYWCQNYKQALECNALEHCRTKVWTVKDQTACDICEQVVPKIKDFLAKNSTKTEVITMAEQACEDIAGPFASMCKSIIDQYEPVIWNNVLELLSDPKQVCTALGLCTSMKNKKVDAKLIMSSLPMKTILAPALVAVKPKLAAIKSKPYKASPECILCEWLMEKLATILKQNATEQDIEEALDKVCSLLPSSVSTECQNFVDEYAPAIIAILVQELDPSMVCAALKLCTSVEHPKAMKKPVTLVPGSNETCEICTTVMTYLKNLLQDEALRKEIISILEEGCNELPAQLASECSAIVSQYGEAILELIANADPKTLCTEIGLCSSALKKEGNYCFLGASYWCANRQNAISCNALKHCTDHVWN</sequence>
<keyword evidence="2" id="KW-0964">Secreted</keyword>
<feature type="domain" description="Saposin B-type" evidence="8">
    <location>
        <begin position="275"/>
        <end position="355"/>
    </location>
</feature>
<evidence type="ECO:0000256" key="5">
    <source>
        <dbReference type="ARBA" id="ARBA00023157"/>
    </source>
</evidence>
<dbReference type="Pfam" id="PF02199">
    <property type="entry name" value="SapA"/>
    <property type="match status" value="2"/>
</dbReference>
<dbReference type="PRINTS" id="PR01797">
    <property type="entry name" value="SAPOSIN"/>
</dbReference>
<dbReference type="GO" id="GO:0016020">
    <property type="term" value="C:membrane"/>
    <property type="evidence" value="ECO:0007669"/>
    <property type="project" value="GOC"/>
</dbReference>
<dbReference type="PROSITE" id="PS51110">
    <property type="entry name" value="SAP_A"/>
    <property type="match status" value="2"/>
</dbReference>
<dbReference type="InterPro" id="IPR003119">
    <property type="entry name" value="SAP_A"/>
</dbReference>
<feature type="domain" description="Saposin A-type" evidence="9">
    <location>
        <begin position="355"/>
        <end position="391"/>
    </location>
</feature>
<dbReference type="SMART" id="SM00162">
    <property type="entry name" value="SAPA"/>
    <property type="match status" value="2"/>
</dbReference>
<evidence type="ECO:0000256" key="3">
    <source>
        <dbReference type="ARBA" id="ARBA00022729"/>
    </source>
</evidence>
<evidence type="ECO:0008006" key="12">
    <source>
        <dbReference type="Google" id="ProtNLM"/>
    </source>
</evidence>
<organism evidence="10 11">
    <name type="scientific">Desmophyllum pertusum</name>
    <dbReference type="NCBI Taxonomy" id="174260"/>
    <lineage>
        <taxon>Eukaryota</taxon>
        <taxon>Metazoa</taxon>
        <taxon>Cnidaria</taxon>
        <taxon>Anthozoa</taxon>
        <taxon>Hexacorallia</taxon>
        <taxon>Scleractinia</taxon>
        <taxon>Caryophylliina</taxon>
        <taxon>Caryophylliidae</taxon>
        <taxon>Desmophyllum</taxon>
    </lineage>
</organism>
<dbReference type="PROSITE" id="PS50015">
    <property type="entry name" value="SAP_B"/>
    <property type="match status" value="3"/>
</dbReference>
<feature type="chain" id="PRO_5040781006" description="Prosaposin" evidence="7">
    <location>
        <begin position="18"/>
        <end position="391"/>
    </location>
</feature>
<dbReference type="PANTHER" id="PTHR11480:SF3">
    <property type="entry name" value="BCDNA.GH08312"/>
    <property type="match status" value="1"/>
</dbReference>
<evidence type="ECO:0000313" key="10">
    <source>
        <dbReference type="EMBL" id="KAJ7383615.1"/>
    </source>
</evidence>
<proteinExistence type="predicted"/>
<dbReference type="GO" id="GO:0005764">
    <property type="term" value="C:lysosome"/>
    <property type="evidence" value="ECO:0007669"/>
    <property type="project" value="InterPro"/>
</dbReference>
<accession>A0A9W9ZLI1</accession>
<protein>
    <recommendedName>
        <fullName evidence="12">Prosaposin</fullName>
    </recommendedName>
</protein>
<dbReference type="InterPro" id="IPR008138">
    <property type="entry name" value="SapB_2"/>
</dbReference>
<dbReference type="FunFam" id="1.10.225.10:FF:000002">
    <property type="entry name" value="prosaposin isoform X2"/>
    <property type="match status" value="3"/>
</dbReference>
<dbReference type="PANTHER" id="PTHR11480">
    <property type="entry name" value="SAPOSIN-RELATED"/>
    <property type="match status" value="1"/>
</dbReference>
<keyword evidence="11" id="KW-1185">Reference proteome</keyword>
<comment type="subcellular location">
    <subcellularLocation>
        <location evidence="1">Secreted</location>
    </subcellularLocation>
</comment>
<dbReference type="EMBL" id="MU825896">
    <property type="protein sequence ID" value="KAJ7383615.1"/>
    <property type="molecule type" value="Genomic_DNA"/>
</dbReference>
<gene>
    <name evidence="10" type="ORF">OS493_026801</name>
</gene>
<evidence type="ECO:0000259" key="9">
    <source>
        <dbReference type="PROSITE" id="PS51110"/>
    </source>
</evidence>
<dbReference type="OrthoDB" id="69496at2759"/>
<feature type="domain" description="Saposin A-type" evidence="9">
    <location>
        <begin position="18"/>
        <end position="58"/>
    </location>
</feature>
<keyword evidence="4" id="KW-0677">Repeat</keyword>
<feature type="signal peptide" evidence="7">
    <location>
        <begin position="1"/>
        <end position="17"/>
    </location>
</feature>
<evidence type="ECO:0000313" key="11">
    <source>
        <dbReference type="Proteomes" id="UP001163046"/>
    </source>
</evidence>
<evidence type="ECO:0000256" key="1">
    <source>
        <dbReference type="ARBA" id="ARBA00004613"/>
    </source>
</evidence>
<dbReference type="GO" id="GO:0006665">
    <property type="term" value="P:sphingolipid metabolic process"/>
    <property type="evidence" value="ECO:0007669"/>
    <property type="project" value="InterPro"/>
</dbReference>
<feature type="domain" description="Saposin B-type" evidence="8">
    <location>
        <begin position="57"/>
        <end position="139"/>
    </location>
</feature>
<comment type="caution">
    <text evidence="10">The sequence shown here is derived from an EMBL/GenBank/DDBJ whole genome shotgun (WGS) entry which is preliminary data.</text>
</comment>
<evidence type="ECO:0000256" key="7">
    <source>
        <dbReference type="SAM" id="SignalP"/>
    </source>
</evidence>
<dbReference type="InterPro" id="IPR051428">
    <property type="entry name" value="Sphingo_Act-Surfact_Prot"/>
</dbReference>
<dbReference type="Pfam" id="PF03489">
    <property type="entry name" value="SapB_2"/>
    <property type="match status" value="3"/>
</dbReference>
<evidence type="ECO:0000256" key="6">
    <source>
        <dbReference type="ARBA" id="ARBA00023180"/>
    </source>
</evidence>
<dbReference type="Pfam" id="PF05184">
    <property type="entry name" value="SapB_1"/>
    <property type="match status" value="3"/>
</dbReference>
<dbReference type="Gene3D" id="1.10.225.10">
    <property type="entry name" value="Saposin-like"/>
    <property type="match status" value="3"/>
</dbReference>
<dbReference type="InterPro" id="IPR008373">
    <property type="entry name" value="Saposin"/>
</dbReference>
<evidence type="ECO:0000259" key="8">
    <source>
        <dbReference type="PROSITE" id="PS50015"/>
    </source>
</evidence>
<dbReference type="GO" id="GO:0005576">
    <property type="term" value="C:extracellular region"/>
    <property type="evidence" value="ECO:0007669"/>
    <property type="project" value="UniProtKB-SubCell"/>
</dbReference>
<reference evidence="10" key="1">
    <citation type="submission" date="2023-01" db="EMBL/GenBank/DDBJ databases">
        <title>Genome assembly of the deep-sea coral Lophelia pertusa.</title>
        <authorList>
            <person name="Herrera S."/>
            <person name="Cordes E."/>
        </authorList>
    </citation>
    <scope>NUCLEOTIDE SEQUENCE</scope>
    <source>
        <strain evidence="10">USNM1676648</strain>
        <tissue evidence="10">Polyp</tissue>
    </source>
</reference>
<evidence type="ECO:0000256" key="4">
    <source>
        <dbReference type="ARBA" id="ARBA00022737"/>
    </source>
</evidence>
<dbReference type="InterPro" id="IPR007856">
    <property type="entry name" value="SapB_1"/>
</dbReference>
<keyword evidence="3 7" id="KW-0732">Signal</keyword>
<dbReference type="InterPro" id="IPR011001">
    <property type="entry name" value="Saposin-like"/>
</dbReference>
<evidence type="ECO:0000256" key="2">
    <source>
        <dbReference type="ARBA" id="ARBA00022525"/>
    </source>
</evidence>
<keyword evidence="5" id="KW-1015">Disulfide bond</keyword>
<dbReference type="AlphaFoldDB" id="A0A9W9ZLI1"/>
<dbReference type="InterPro" id="IPR008139">
    <property type="entry name" value="SaposinB_dom"/>
</dbReference>
<dbReference type="SMART" id="SM00741">
    <property type="entry name" value="SapB"/>
    <property type="match status" value="3"/>
</dbReference>
<keyword evidence="6" id="KW-0325">Glycoprotein</keyword>